<evidence type="ECO:0000313" key="2">
    <source>
        <dbReference type="Proteomes" id="UP000250235"/>
    </source>
</evidence>
<proteinExistence type="predicted"/>
<name>A0A2Z7CI31_9LAMI</name>
<accession>A0A2Z7CI31</accession>
<protein>
    <submittedName>
        <fullName evidence="1">Ribulose bisphosphate carboxylase small chain 1A</fullName>
    </submittedName>
</protein>
<gene>
    <name evidence="1" type="ORF">F511_36985</name>
</gene>
<dbReference type="EMBL" id="KQ995400">
    <property type="protein sequence ID" value="KZV46712.1"/>
    <property type="molecule type" value="Genomic_DNA"/>
</dbReference>
<sequence>MRCRIEYSDLTLGSGICLAGVNRCERLFGQVWMSVSGICCENVTPMLRHFVKVFSNLVFLIFIPDNPRLVLFIRTLFSIDCRRFTPPFGARLVALSSSYLGLSIDTSLKTGVIGIEEREVVAVFVYLRDF</sequence>
<dbReference type="AlphaFoldDB" id="A0A2Z7CI31"/>
<evidence type="ECO:0000313" key="1">
    <source>
        <dbReference type="EMBL" id="KZV46712.1"/>
    </source>
</evidence>
<organism evidence="1 2">
    <name type="scientific">Dorcoceras hygrometricum</name>
    <dbReference type="NCBI Taxonomy" id="472368"/>
    <lineage>
        <taxon>Eukaryota</taxon>
        <taxon>Viridiplantae</taxon>
        <taxon>Streptophyta</taxon>
        <taxon>Embryophyta</taxon>
        <taxon>Tracheophyta</taxon>
        <taxon>Spermatophyta</taxon>
        <taxon>Magnoliopsida</taxon>
        <taxon>eudicotyledons</taxon>
        <taxon>Gunneridae</taxon>
        <taxon>Pentapetalae</taxon>
        <taxon>asterids</taxon>
        <taxon>lamiids</taxon>
        <taxon>Lamiales</taxon>
        <taxon>Gesneriaceae</taxon>
        <taxon>Didymocarpoideae</taxon>
        <taxon>Trichosporeae</taxon>
        <taxon>Loxocarpinae</taxon>
        <taxon>Dorcoceras</taxon>
    </lineage>
</organism>
<dbReference type="Proteomes" id="UP000250235">
    <property type="component" value="Unassembled WGS sequence"/>
</dbReference>
<keyword evidence="2" id="KW-1185">Reference proteome</keyword>
<reference evidence="1 2" key="1">
    <citation type="journal article" date="2015" name="Proc. Natl. Acad. Sci. U.S.A.">
        <title>The resurrection genome of Boea hygrometrica: A blueprint for survival of dehydration.</title>
        <authorList>
            <person name="Xiao L."/>
            <person name="Yang G."/>
            <person name="Zhang L."/>
            <person name="Yang X."/>
            <person name="Zhao S."/>
            <person name="Ji Z."/>
            <person name="Zhou Q."/>
            <person name="Hu M."/>
            <person name="Wang Y."/>
            <person name="Chen M."/>
            <person name="Xu Y."/>
            <person name="Jin H."/>
            <person name="Xiao X."/>
            <person name="Hu G."/>
            <person name="Bao F."/>
            <person name="Hu Y."/>
            <person name="Wan P."/>
            <person name="Li L."/>
            <person name="Deng X."/>
            <person name="Kuang T."/>
            <person name="Xiang C."/>
            <person name="Zhu J.K."/>
            <person name="Oliver M.J."/>
            <person name="He Y."/>
        </authorList>
    </citation>
    <scope>NUCLEOTIDE SEQUENCE [LARGE SCALE GENOMIC DNA]</scope>
    <source>
        <strain evidence="2">cv. XS01</strain>
    </source>
</reference>